<dbReference type="EMBL" id="AATQ01000049">
    <property type="protein sequence ID" value="EAU44344.1"/>
    <property type="molecule type" value="Genomic_DNA"/>
</dbReference>
<protein>
    <submittedName>
        <fullName evidence="2">Uncharacterized protein</fullName>
    </submittedName>
</protein>
<dbReference type="Proteomes" id="UP000006230">
    <property type="component" value="Unassembled WGS sequence"/>
</dbReference>
<dbReference type="HOGENOM" id="CLU_3361390_0_0_5"/>
<proteinExistence type="predicted"/>
<gene>
    <name evidence="2" type="ORF">R2601_07488</name>
</gene>
<feature type="compositionally biased region" description="Basic and acidic residues" evidence="1">
    <location>
        <begin position="26"/>
        <end position="36"/>
    </location>
</feature>
<evidence type="ECO:0000313" key="2">
    <source>
        <dbReference type="EMBL" id="EAU44344.1"/>
    </source>
</evidence>
<evidence type="ECO:0000256" key="1">
    <source>
        <dbReference type="SAM" id="MobiDB-lite"/>
    </source>
</evidence>
<feature type="region of interest" description="Disordered" evidence="1">
    <location>
        <begin position="1"/>
        <end position="36"/>
    </location>
</feature>
<sequence length="36" mass="3840">MKQRDIAGGDFGAPNAIIFSGGPDSLTRERSPRPPK</sequence>
<feature type="non-terminal residue" evidence="2">
    <location>
        <position position="36"/>
    </location>
</feature>
<dbReference type="AlphaFoldDB" id="Q0FJD2"/>
<dbReference type="STRING" id="314265.R2601_07488"/>
<comment type="caution">
    <text evidence="2">The sequence shown here is derived from an EMBL/GenBank/DDBJ whole genome shotgun (WGS) entry which is preliminary data.</text>
</comment>
<organism evidence="2 3">
    <name type="scientific">Salipiger bermudensis (strain DSM 26914 / JCM 13377 / KCTC 12554 / HTCC2601)</name>
    <name type="common">Pelagibaca bermudensis</name>
    <dbReference type="NCBI Taxonomy" id="314265"/>
    <lineage>
        <taxon>Bacteria</taxon>
        <taxon>Pseudomonadati</taxon>
        <taxon>Pseudomonadota</taxon>
        <taxon>Alphaproteobacteria</taxon>
        <taxon>Rhodobacterales</taxon>
        <taxon>Roseobacteraceae</taxon>
        <taxon>Salipiger</taxon>
    </lineage>
</organism>
<name>Q0FJD2_SALBH</name>
<accession>Q0FJD2</accession>
<keyword evidence="3" id="KW-1185">Reference proteome</keyword>
<evidence type="ECO:0000313" key="3">
    <source>
        <dbReference type="Proteomes" id="UP000006230"/>
    </source>
</evidence>
<reference evidence="2 3" key="1">
    <citation type="journal article" date="2010" name="J. Bacteriol.">
        <title>Genome sequences of Pelagibaca bermudensis HTCC2601T and Maritimibacter alkaliphilus HTCC2654T, the type strains of two marine Roseobacter genera.</title>
        <authorList>
            <person name="Thrash J.C."/>
            <person name="Cho J.C."/>
            <person name="Ferriera S."/>
            <person name="Johnson J."/>
            <person name="Vergin K.L."/>
            <person name="Giovannoni S.J."/>
        </authorList>
    </citation>
    <scope>NUCLEOTIDE SEQUENCE [LARGE SCALE GENOMIC DNA]</scope>
    <source>
        <strain evidence="3">DSM 26914 / JCM 13377 / KCTC 12554 / HTCC2601</strain>
    </source>
</reference>